<evidence type="ECO:0000256" key="3">
    <source>
        <dbReference type="ARBA" id="ARBA00022475"/>
    </source>
</evidence>
<feature type="domain" description="Type II secretion system protein GspF" evidence="9">
    <location>
        <begin position="275"/>
        <end position="396"/>
    </location>
</feature>
<dbReference type="EMBL" id="JAEPCM010000803">
    <property type="protein sequence ID" value="MCG7948860.1"/>
    <property type="molecule type" value="Genomic_DNA"/>
</dbReference>
<evidence type="ECO:0000313" key="10">
    <source>
        <dbReference type="EMBL" id="MCG7948860.1"/>
    </source>
</evidence>
<dbReference type="Pfam" id="PF00482">
    <property type="entry name" value="T2SSF"/>
    <property type="match status" value="2"/>
</dbReference>
<name>A0A9E4N7D3_9GAMM</name>
<evidence type="ECO:0000256" key="1">
    <source>
        <dbReference type="ARBA" id="ARBA00004429"/>
    </source>
</evidence>
<dbReference type="Gene3D" id="1.20.81.30">
    <property type="entry name" value="Type II secretion system (T2SS), domain F"/>
    <property type="match status" value="2"/>
</dbReference>
<feature type="transmembrane region" description="Helical" evidence="8">
    <location>
        <begin position="378"/>
        <end position="401"/>
    </location>
</feature>
<keyword evidence="6 8" id="KW-1133">Transmembrane helix</keyword>
<comment type="subcellular location">
    <subcellularLocation>
        <location evidence="1">Cell inner membrane</location>
        <topology evidence="1">Multi-pass membrane protein</topology>
    </subcellularLocation>
</comment>
<dbReference type="InterPro" id="IPR018076">
    <property type="entry name" value="T2SS_GspF_dom"/>
</dbReference>
<keyword evidence="5 8" id="KW-0812">Transmembrane</keyword>
<evidence type="ECO:0000259" key="9">
    <source>
        <dbReference type="Pfam" id="PF00482"/>
    </source>
</evidence>
<accession>A0A9E4N7D3</accession>
<comment type="similarity">
    <text evidence="2">Belongs to the GSP F family.</text>
</comment>
<dbReference type="GO" id="GO:0005886">
    <property type="term" value="C:plasma membrane"/>
    <property type="evidence" value="ECO:0007669"/>
    <property type="project" value="UniProtKB-SubCell"/>
</dbReference>
<dbReference type="AlphaFoldDB" id="A0A9E4N7D3"/>
<evidence type="ECO:0000256" key="5">
    <source>
        <dbReference type="ARBA" id="ARBA00022692"/>
    </source>
</evidence>
<dbReference type="FunFam" id="1.20.81.30:FF:000001">
    <property type="entry name" value="Type II secretion system protein F"/>
    <property type="match status" value="2"/>
</dbReference>
<organism evidence="10 11">
    <name type="scientific">Candidatus Thiodiazotropha taylori</name>
    <dbReference type="NCBI Taxonomy" id="2792791"/>
    <lineage>
        <taxon>Bacteria</taxon>
        <taxon>Pseudomonadati</taxon>
        <taxon>Pseudomonadota</taxon>
        <taxon>Gammaproteobacteria</taxon>
        <taxon>Chromatiales</taxon>
        <taxon>Sedimenticolaceae</taxon>
        <taxon>Candidatus Thiodiazotropha</taxon>
    </lineage>
</organism>
<dbReference type="PRINTS" id="PR00812">
    <property type="entry name" value="BCTERIALGSPF"/>
</dbReference>
<dbReference type="InterPro" id="IPR042094">
    <property type="entry name" value="T2SS_GspF_sf"/>
</dbReference>
<evidence type="ECO:0000256" key="4">
    <source>
        <dbReference type="ARBA" id="ARBA00022519"/>
    </source>
</evidence>
<comment type="caution">
    <text evidence="10">The sequence shown here is derived from an EMBL/GenBank/DDBJ whole genome shotgun (WGS) entry which is preliminary data.</text>
</comment>
<evidence type="ECO:0000256" key="2">
    <source>
        <dbReference type="ARBA" id="ARBA00005745"/>
    </source>
</evidence>
<protein>
    <submittedName>
        <fullName evidence="10">Type II secretion system F family protein</fullName>
    </submittedName>
</protein>
<dbReference type="Proteomes" id="UP000886667">
    <property type="component" value="Unassembled WGS sequence"/>
</dbReference>
<reference evidence="10" key="1">
    <citation type="journal article" date="2021" name="Proc. Natl. Acad. Sci. U.S.A.">
        <title>Global biogeography of chemosynthetic symbionts reveals both localized and globally distributed symbiont groups. .</title>
        <authorList>
            <person name="Osvatic J.T."/>
            <person name="Wilkins L.G.E."/>
            <person name="Leibrecht L."/>
            <person name="Leray M."/>
            <person name="Zauner S."/>
            <person name="Polzin J."/>
            <person name="Camacho Y."/>
            <person name="Gros O."/>
            <person name="van Gils J.A."/>
            <person name="Eisen J.A."/>
            <person name="Petersen J.M."/>
            <person name="Yuen B."/>
        </authorList>
    </citation>
    <scope>NUCLEOTIDE SEQUENCE</scope>
    <source>
        <strain evidence="10">MAGclacostrist064TRANS</strain>
    </source>
</reference>
<gene>
    <name evidence="10" type="ORF">JAZ07_21170</name>
</gene>
<evidence type="ECO:0000256" key="6">
    <source>
        <dbReference type="ARBA" id="ARBA00022989"/>
    </source>
</evidence>
<dbReference type="PANTHER" id="PTHR30012">
    <property type="entry name" value="GENERAL SECRETION PATHWAY PROTEIN"/>
    <property type="match status" value="1"/>
</dbReference>
<keyword evidence="3" id="KW-1003">Cell membrane</keyword>
<dbReference type="GO" id="GO:0015628">
    <property type="term" value="P:protein secretion by the type II secretion system"/>
    <property type="evidence" value="ECO:0007669"/>
    <property type="project" value="TreeGrafter"/>
</dbReference>
<feature type="transmembrane region" description="Helical" evidence="8">
    <location>
        <begin position="172"/>
        <end position="194"/>
    </location>
</feature>
<sequence length="407" mass="44561">MASFLYKAVSSDGEIIEGVLEAVSREHAVNQIHLNGQVPIRVEESQQKSRQTSSRKLFKRKKIPQGQVVAFTRELATLLHSGQPLDSALGILVSISGDDSLFSQHLMSIRDSLKSGHSFADSLAKEEGVFSNFYIQMVRAGEAGGALESVLSRLSVHLEQAQEVRSSLISALIYPAILLFVAVTSILVLLTYVIPQFSELFIDMGEALPLSTQITMGMATFLQDYGWALALGVILVILFFKWQMSHKQSAKRWHGRLLNLGVIGPIVKQVEAARFCRTLGTLLENGVPLLKSVAIVKDTIGNFVIADGMDQVIKHLRSGQRLADPLAEYAQFPQFALQMIRVGEESGQLEPMLMQTAEILDMETQTLIKRALSLVEPVMILVLGLIIAGVVMSILVAILGVNSLVSL</sequence>
<feature type="domain" description="Type II secretion system protein GspF" evidence="9">
    <location>
        <begin position="71"/>
        <end position="195"/>
    </location>
</feature>
<proteinExistence type="inferred from homology"/>
<evidence type="ECO:0000313" key="11">
    <source>
        <dbReference type="Proteomes" id="UP000886667"/>
    </source>
</evidence>
<dbReference type="PANTHER" id="PTHR30012:SF7">
    <property type="entry name" value="PROTEIN TRANSPORT PROTEIN HOFC HOMOLOG"/>
    <property type="match status" value="1"/>
</dbReference>
<evidence type="ECO:0000256" key="7">
    <source>
        <dbReference type="ARBA" id="ARBA00023136"/>
    </source>
</evidence>
<keyword evidence="4" id="KW-0997">Cell inner membrane</keyword>
<feature type="transmembrane region" description="Helical" evidence="8">
    <location>
        <begin position="225"/>
        <end position="242"/>
    </location>
</feature>
<evidence type="ECO:0000256" key="8">
    <source>
        <dbReference type="SAM" id="Phobius"/>
    </source>
</evidence>
<dbReference type="InterPro" id="IPR003004">
    <property type="entry name" value="GspF/PilC"/>
</dbReference>
<keyword evidence="7 8" id="KW-0472">Membrane</keyword>